<gene>
    <name evidence="1" type="ORF">L1987_06951</name>
</gene>
<reference evidence="2" key="1">
    <citation type="journal article" date="2022" name="Mol. Ecol. Resour.">
        <title>The genomes of chicory, endive, great burdock and yacon provide insights into Asteraceae palaeo-polyploidization history and plant inulin production.</title>
        <authorList>
            <person name="Fan W."/>
            <person name="Wang S."/>
            <person name="Wang H."/>
            <person name="Wang A."/>
            <person name="Jiang F."/>
            <person name="Liu H."/>
            <person name="Zhao H."/>
            <person name="Xu D."/>
            <person name="Zhang Y."/>
        </authorList>
    </citation>
    <scope>NUCLEOTIDE SEQUENCE [LARGE SCALE GENOMIC DNA]</scope>
    <source>
        <strain evidence="2">cv. Yunnan</strain>
    </source>
</reference>
<dbReference type="Proteomes" id="UP001056120">
    <property type="component" value="Linkage Group LG02"/>
</dbReference>
<evidence type="ECO:0000313" key="1">
    <source>
        <dbReference type="EMBL" id="KAI3825462.1"/>
    </source>
</evidence>
<proteinExistence type="predicted"/>
<evidence type="ECO:0000313" key="2">
    <source>
        <dbReference type="Proteomes" id="UP001056120"/>
    </source>
</evidence>
<reference evidence="1 2" key="2">
    <citation type="journal article" date="2022" name="Mol. Ecol. Resour.">
        <title>The genomes of chicory, endive, great burdock and yacon provide insights into Asteraceae paleo-polyploidization history and plant inulin production.</title>
        <authorList>
            <person name="Fan W."/>
            <person name="Wang S."/>
            <person name="Wang H."/>
            <person name="Wang A."/>
            <person name="Jiang F."/>
            <person name="Liu H."/>
            <person name="Zhao H."/>
            <person name="Xu D."/>
            <person name="Zhang Y."/>
        </authorList>
    </citation>
    <scope>NUCLEOTIDE SEQUENCE [LARGE SCALE GENOMIC DNA]</scope>
    <source>
        <strain evidence="2">cv. Yunnan</strain>
        <tissue evidence="1">Leaves</tissue>
    </source>
</reference>
<comment type="caution">
    <text evidence="1">The sequence shown here is derived from an EMBL/GenBank/DDBJ whole genome shotgun (WGS) entry which is preliminary data.</text>
</comment>
<organism evidence="1 2">
    <name type="scientific">Smallanthus sonchifolius</name>
    <dbReference type="NCBI Taxonomy" id="185202"/>
    <lineage>
        <taxon>Eukaryota</taxon>
        <taxon>Viridiplantae</taxon>
        <taxon>Streptophyta</taxon>
        <taxon>Embryophyta</taxon>
        <taxon>Tracheophyta</taxon>
        <taxon>Spermatophyta</taxon>
        <taxon>Magnoliopsida</taxon>
        <taxon>eudicotyledons</taxon>
        <taxon>Gunneridae</taxon>
        <taxon>Pentapetalae</taxon>
        <taxon>asterids</taxon>
        <taxon>campanulids</taxon>
        <taxon>Asterales</taxon>
        <taxon>Asteraceae</taxon>
        <taxon>Asteroideae</taxon>
        <taxon>Heliantheae alliance</taxon>
        <taxon>Millerieae</taxon>
        <taxon>Smallanthus</taxon>
    </lineage>
</organism>
<accession>A0ACB9JZM0</accession>
<keyword evidence="2" id="KW-1185">Reference proteome</keyword>
<protein>
    <submittedName>
        <fullName evidence="1">Uncharacterized protein</fullName>
    </submittedName>
</protein>
<sequence length="222" mass="24832">MFNTAAGGNIMDKLEPVECEEMFVSFALSEQQQPSTRTSIPSARASTSSPRGVHQFTPDTSMAAALAAMANEIKELKLSAQWCEVCKGGHDTRDCPVNHQEQGGPSSRPNASVMVVSVMSHREEERVEEKVSHSVDYDIPLPEDVNKIDWRDRFAEINARMLEEHESAELTRVGTSVNVVSTRSRRVEEKESPVVEEEEPVDEEIEMEKPTEKAEEKKKGCR</sequence>
<name>A0ACB9JZM0_9ASTR</name>
<dbReference type="EMBL" id="CM042019">
    <property type="protein sequence ID" value="KAI3825462.1"/>
    <property type="molecule type" value="Genomic_DNA"/>
</dbReference>